<dbReference type="Proteomes" id="UP000677913">
    <property type="component" value="Unassembled WGS sequence"/>
</dbReference>
<protein>
    <submittedName>
        <fullName evidence="9">DMT family transporter</fullName>
    </submittedName>
</protein>
<feature type="transmembrane region" description="Helical" evidence="7">
    <location>
        <begin position="262"/>
        <end position="280"/>
    </location>
</feature>
<evidence type="ECO:0000256" key="6">
    <source>
        <dbReference type="SAM" id="MobiDB-lite"/>
    </source>
</evidence>
<reference evidence="9" key="1">
    <citation type="submission" date="2021-04" db="EMBL/GenBank/DDBJ databases">
        <title>Genome based classification of Actinospica acidithermotolerans sp. nov., an actinobacterium isolated from an Indonesian hot spring.</title>
        <authorList>
            <person name="Kusuma A.B."/>
            <person name="Putra K.E."/>
            <person name="Nafisah S."/>
            <person name="Loh J."/>
            <person name="Nouioui I."/>
            <person name="Goodfellow M."/>
        </authorList>
    </citation>
    <scope>NUCLEOTIDE SEQUENCE</scope>
    <source>
        <strain evidence="9">DSM 45618</strain>
    </source>
</reference>
<proteinExistence type="inferred from homology"/>
<dbReference type="AlphaFoldDB" id="A0A8J7WPY2"/>
<name>A0A8J7WPY2_9ACTN</name>
<feature type="compositionally biased region" description="Polar residues" evidence="6">
    <location>
        <begin position="1"/>
        <end position="12"/>
    </location>
</feature>
<gene>
    <name evidence="9" type="ORF">KGA66_19995</name>
</gene>
<dbReference type="InterPro" id="IPR037185">
    <property type="entry name" value="EmrE-like"/>
</dbReference>
<keyword evidence="4 7" id="KW-1133">Transmembrane helix</keyword>
<keyword evidence="3 7" id="KW-0812">Transmembrane</keyword>
<feature type="transmembrane region" description="Helical" evidence="7">
    <location>
        <begin position="292"/>
        <end position="310"/>
    </location>
</feature>
<feature type="region of interest" description="Disordered" evidence="6">
    <location>
        <begin position="317"/>
        <end position="337"/>
    </location>
</feature>
<accession>A0A8J7WPY2</accession>
<feature type="transmembrane region" description="Helical" evidence="7">
    <location>
        <begin position="121"/>
        <end position="141"/>
    </location>
</feature>
<evidence type="ECO:0000256" key="2">
    <source>
        <dbReference type="ARBA" id="ARBA00007362"/>
    </source>
</evidence>
<evidence type="ECO:0000256" key="3">
    <source>
        <dbReference type="ARBA" id="ARBA00022692"/>
    </source>
</evidence>
<evidence type="ECO:0000256" key="7">
    <source>
        <dbReference type="SAM" id="Phobius"/>
    </source>
</evidence>
<dbReference type="Pfam" id="PF00892">
    <property type="entry name" value="EamA"/>
    <property type="match status" value="2"/>
</dbReference>
<comment type="subcellular location">
    <subcellularLocation>
        <location evidence="1">Membrane</location>
        <topology evidence="1">Multi-pass membrane protein</topology>
    </subcellularLocation>
</comment>
<feature type="transmembrane region" description="Helical" evidence="7">
    <location>
        <begin position="150"/>
        <end position="168"/>
    </location>
</feature>
<keyword evidence="5 7" id="KW-0472">Membrane</keyword>
<feature type="compositionally biased region" description="Basic and acidic residues" evidence="6">
    <location>
        <begin position="320"/>
        <end position="337"/>
    </location>
</feature>
<dbReference type="InterPro" id="IPR050638">
    <property type="entry name" value="AA-Vitamin_Transporters"/>
</dbReference>
<feature type="domain" description="EamA" evidence="8">
    <location>
        <begin position="174"/>
        <end position="306"/>
    </location>
</feature>
<evidence type="ECO:0000256" key="4">
    <source>
        <dbReference type="ARBA" id="ARBA00022989"/>
    </source>
</evidence>
<sequence>METQLDTGISSVSRPASAAEAAAGRRGRPTARAVVTGLSGMCLVGGSVGVSRELTSAPLFTAQALRYAAAGLILFAVARAAHAPLVRPRGREWLWLAGIAALGLVLFNVAIVRGVAHAEPAVIAVAVACVPVVLALVGPLLEHRPPHRRAVFAAVVVTMGSALVVGTGRADAAGIGWAAVTLTCEASFTLLAVPVLPRHGAWGVSLHSVWLGAVMLAVLGLAHEGTGAAGRITAPQWAALAYLAVMVTAVAFILWYSTLAGIGAAAAGLLTGAAPVSAALTGMATGTRAPGPLVWCGVLVVGCGLAAGLVRGDPSIPRRAGRDARPRNRTGEPMDVA</sequence>
<evidence type="ECO:0000259" key="8">
    <source>
        <dbReference type="Pfam" id="PF00892"/>
    </source>
</evidence>
<evidence type="ECO:0000313" key="10">
    <source>
        <dbReference type="Proteomes" id="UP000677913"/>
    </source>
</evidence>
<feature type="transmembrane region" description="Helical" evidence="7">
    <location>
        <begin position="174"/>
        <end position="193"/>
    </location>
</feature>
<organism evidence="9 10">
    <name type="scientific">Actinocrinis puniceicyclus</name>
    <dbReference type="NCBI Taxonomy" id="977794"/>
    <lineage>
        <taxon>Bacteria</taxon>
        <taxon>Bacillati</taxon>
        <taxon>Actinomycetota</taxon>
        <taxon>Actinomycetes</taxon>
        <taxon>Catenulisporales</taxon>
        <taxon>Actinospicaceae</taxon>
        <taxon>Actinocrinis</taxon>
    </lineage>
</organism>
<dbReference type="PANTHER" id="PTHR32322:SF2">
    <property type="entry name" value="EAMA DOMAIN-CONTAINING PROTEIN"/>
    <property type="match status" value="1"/>
</dbReference>
<dbReference type="EMBL" id="JAGSXH010000079">
    <property type="protein sequence ID" value="MBS2965343.1"/>
    <property type="molecule type" value="Genomic_DNA"/>
</dbReference>
<feature type="transmembrane region" description="Helical" evidence="7">
    <location>
        <begin position="234"/>
        <end position="255"/>
    </location>
</feature>
<feature type="transmembrane region" description="Helical" evidence="7">
    <location>
        <begin position="200"/>
        <end position="222"/>
    </location>
</feature>
<feature type="transmembrane region" description="Helical" evidence="7">
    <location>
        <begin position="64"/>
        <end position="81"/>
    </location>
</feature>
<feature type="region of interest" description="Disordered" evidence="6">
    <location>
        <begin position="1"/>
        <end position="24"/>
    </location>
</feature>
<evidence type="ECO:0000313" key="9">
    <source>
        <dbReference type="EMBL" id="MBS2965343.1"/>
    </source>
</evidence>
<evidence type="ECO:0000256" key="5">
    <source>
        <dbReference type="ARBA" id="ARBA00023136"/>
    </source>
</evidence>
<evidence type="ECO:0000256" key="1">
    <source>
        <dbReference type="ARBA" id="ARBA00004141"/>
    </source>
</evidence>
<dbReference type="GO" id="GO:0016020">
    <property type="term" value="C:membrane"/>
    <property type="evidence" value="ECO:0007669"/>
    <property type="project" value="UniProtKB-SubCell"/>
</dbReference>
<feature type="compositionally biased region" description="Low complexity" evidence="6">
    <location>
        <begin position="13"/>
        <end position="24"/>
    </location>
</feature>
<dbReference type="SUPFAM" id="SSF103481">
    <property type="entry name" value="Multidrug resistance efflux transporter EmrE"/>
    <property type="match status" value="2"/>
</dbReference>
<comment type="similarity">
    <text evidence="2">Belongs to the EamA transporter family.</text>
</comment>
<dbReference type="PANTHER" id="PTHR32322">
    <property type="entry name" value="INNER MEMBRANE TRANSPORTER"/>
    <property type="match status" value="1"/>
</dbReference>
<feature type="transmembrane region" description="Helical" evidence="7">
    <location>
        <begin position="93"/>
        <end position="115"/>
    </location>
</feature>
<dbReference type="InterPro" id="IPR000620">
    <property type="entry name" value="EamA_dom"/>
</dbReference>
<comment type="caution">
    <text evidence="9">The sequence shown here is derived from an EMBL/GenBank/DDBJ whole genome shotgun (WGS) entry which is preliminary data.</text>
</comment>
<feature type="domain" description="EamA" evidence="8">
    <location>
        <begin position="38"/>
        <end position="165"/>
    </location>
</feature>
<keyword evidence="10" id="KW-1185">Reference proteome</keyword>